<dbReference type="Proteomes" id="UP001293254">
    <property type="component" value="Unassembled WGS sequence"/>
</dbReference>
<reference evidence="2" key="2">
    <citation type="journal article" date="2024" name="Plant">
        <title>Genomic evolution and insights into agronomic trait innovations of Sesamum species.</title>
        <authorList>
            <person name="Miao H."/>
            <person name="Wang L."/>
            <person name="Qu L."/>
            <person name="Liu H."/>
            <person name="Sun Y."/>
            <person name="Le M."/>
            <person name="Wang Q."/>
            <person name="Wei S."/>
            <person name="Zheng Y."/>
            <person name="Lin W."/>
            <person name="Duan Y."/>
            <person name="Cao H."/>
            <person name="Xiong S."/>
            <person name="Wang X."/>
            <person name="Wei L."/>
            <person name="Li C."/>
            <person name="Ma Q."/>
            <person name="Ju M."/>
            <person name="Zhao R."/>
            <person name="Li G."/>
            <person name="Mu C."/>
            <person name="Tian Q."/>
            <person name="Mei H."/>
            <person name="Zhang T."/>
            <person name="Gao T."/>
            <person name="Zhang H."/>
        </authorList>
    </citation>
    <scope>NUCLEOTIDE SEQUENCE</scope>
    <source>
        <strain evidence="2">3651</strain>
    </source>
</reference>
<evidence type="ECO:0000313" key="2">
    <source>
        <dbReference type="EMBL" id="KAK4415636.1"/>
    </source>
</evidence>
<keyword evidence="3" id="KW-1185">Reference proteome</keyword>
<organism evidence="2 3">
    <name type="scientific">Sesamum alatum</name>
    <dbReference type="NCBI Taxonomy" id="300844"/>
    <lineage>
        <taxon>Eukaryota</taxon>
        <taxon>Viridiplantae</taxon>
        <taxon>Streptophyta</taxon>
        <taxon>Embryophyta</taxon>
        <taxon>Tracheophyta</taxon>
        <taxon>Spermatophyta</taxon>
        <taxon>Magnoliopsida</taxon>
        <taxon>eudicotyledons</taxon>
        <taxon>Gunneridae</taxon>
        <taxon>Pentapetalae</taxon>
        <taxon>asterids</taxon>
        <taxon>lamiids</taxon>
        <taxon>Lamiales</taxon>
        <taxon>Pedaliaceae</taxon>
        <taxon>Sesamum</taxon>
    </lineage>
</organism>
<feature type="region of interest" description="Disordered" evidence="1">
    <location>
        <begin position="161"/>
        <end position="183"/>
    </location>
</feature>
<accession>A0AAE1XQF7</accession>
<evidence type="ECO:0000313" key="3">
    <source>
        <dbReference type="Proteomes" id="UP001293254"/>
    </source>
</evidence>
<sequence length="183" mass="19782">MENRQEGVVHGKECIWGSNRASGPAISIVISPFPIVNGGMRQLLGAAMGNKGTPPVYGYKPRDSAMKPCLRWTTWPRDVRGWRHSAYCVRRRGNAETYPLGVSFRSGGLGRVKSTLAAHSSVDGGGCSLVFIHAPVAGKGDWGRFPHDMLGPLAEYEPETHGRYCTRSTDGSSRSTKPAAAVR</sequence>
<evidence type="ECO:0000256" key="1">
    <source>
        <dbReference type="SAM" id="MobiDB-lite"/>
    </source>
</evidence>
<dbReference type="EMBL" id="JACGWO010000011">
    <property type="protein sequence ID" value="KAK4415636.1"/>
    <property type="molecule type" value="Genomic_DNA"/>
</dbReference>
<protein>
    <submittedName>
        <fullName evidence="2">Uncharacterized protein</fullName>
    </submittedName>
</protein>
<comment type="caution">
    <text evidence="2">The sequence shown here is derived from an EMBL/GenBank/DDBJ whole genome shotgun (WGS) entry which is preliminary data.</text>
</comment>
<name>A0AAE1XQF7_9LAMI</name>
<dbReference type="AlphaFoldDB" id="A0AAE1XQF7"/>
<proteinExistence type="predicted"/>
<gene>
    <name evidence="2" type="ORF">Salat_2671000</name>
</gene>
<feature type="compositionally biased region" description="Polar residues" evidence="1">
    <location>
        <begin position="166"/>
        <end position="176"/>
    </location>
</feature>
<reference evidence="2" key="1">
    <citation type="submission" date="2020-06" db="EMBL/GenBank/DDBJ databases">
        <authorList>
            <person name="Li T."/>
            <person name="Hu X."/>
            <person name="Zhang T."/>
            <person name="Song X."/>
            <person name="Zhang H."/>
            <person name="Dai N."/>
            <person name="Sheng W."/>
            <person name="Hou X."/>
            <person name="Wei L."/>
        </authorList>
    </citation>
    <scope>NUCLEOTIDE SEQUENCE</scope>
    <source>
        <strain evidence="2">3651</strain>
        <tissue evidence="2">Leaf</tissue>
    </source>
</reference>